<gene>
    <name evidence="2" type="ORF">SI8410_16019991</name>
</gene>
<reference evidence="2" key="1">
    <citation type="submission" date="2020-02" db="EMBL/GenBank/DDBJ databases">
        <authorList>
            <person name="Scholz U."/>
            <person name="Mascher M."/>
            <person name="Fiebig A."/>
        </authorList>
    </citation>
    <scope>NUCLEOTIDE SEQUENCE</scope>
</reference>
<dbReference type="Proteomes" id="UP000663760">
    <property type="component" value="Chromosome 16"/>
</dbReference>
<feature type="region of interest" description="Disordered" evidence="1">
    <location>
        <begin position="1"/>
        <end position="51"/>
    </location>
</feature>
<feature type="compositionally biased region" description="Basic and acidic residues" evidence="1">
    <location>
        <begin position="31"/>
        <end position="51"/>
    </location>
</feature>
<organism evidence="2 3">
    <name type="scientific">Spirodela intermedia</name>
    <name type="common">Intermediate duckweed</name>
    <dbReference type="NCBI Taxonomy" id="51605"/>
    <lineage>
        <taxon>Eukaryota</taxon>
        <taxon>Viridiplantae</taxon>
        <taxon>Streptophyta</taxon>
        <taxon>Embryophyta</taxon>
        <taxon>Tracheophyta</taxon>
        <taxon>Spermatophyta</taxon>
        <taxon>Magnoliopsida</taxon>
        <taxon>Liliopsida</taxon>
        <taxon>Araceae</taxon>
        <taxon>Lemnoideae</taxon>
        <taxon>Spirodela</taxon>
    </lineage>
</organism>
<accession>A0A7I8LH02</accession>
<dbReference type="EMBL" id="LR746279">
    <property type="protein sequence ID" value="CAA7409313.1"/>
    <property type="molecule type" value="Genomic_DNA"/>
</dbReference>
<sequence length="51" mass="5630">MWKQNDPGANRRAHACMWNASEARSAGGGRGGERERERERERGGGGSMEKV</sequence>
<evidence type="ECO:0000313" key="3">
    <source>
        <dbReference type="Proteomes" id="UP000663760"/>
    </source>
</evidence>
<protein>
    <submittedName>
        <fullName evidence="2">Uncharacterized protein</fullName>
    </submittedName>
</protein>
<proteinExistence type="predicted"/>
<keyword evidence="3" id="KW-1185">Reference proteome</keyword>
<evidence type="ECO:0000256" key="1">
    <source>
        <dbReference type="SAM" id="MobiDB-lite"/>
    </source>
</evidence>
<evidence type="ECO:0000313" key="2">
    <source>
        <dbReference type="EMBL" id="CAA7409313.1"/>
    </source>
</evidence>
<name>A0A7I8LH02_SPIIN</name>
<dbReference type="AlphaFoldDB" id="A0A7I8LH02"/>